<dbReference type="GO" id="GO:0009265">
    <property type="term" value="P:2'-deoxyribonucleotide biosynthetic process"/>
    <property type="evidence" value="ECO:0007669"/>
    <property type="project" value="TreeGrafter"/>
</dbReference>
<dbReference type="GO" id="GO:0031250">
    <property type="term" value="C:anaerobic ribonucleoside-triphosphate reductase complex"/>
    <property type="evidence" value="ECO:0007669"/>
    <property type="project" value="TreeGrafter"/>
</dbReference>
<organism evidence="1">
    <name type="scientific">marine sediment metagenome</name>
    <dbReference type="NCBI Taxonomy" id="412755"/>
    <lineage>
        <taxon>unclassified sequences</taxon>
        <taxon>metagenomes</taxon>
        <taxon>ecological metagenomes</taxon>
    </lineage>
</organism>
<dbReference type="PANTHER" id="PTHR21075">
    <property type="entry name" value="ANAEROBIC RIBONUCLEOSIDE-TRIPHOSPHATE REDUCTASE"/>
    <property type="match status" value="1"/>
</dbReference>
<dbReference type="GO" id="GO:0008998">
    <property type="term" value="F:ribonucleoside-triphosphate reductase (thioredoxin) activity"/>
    <property type="evidence" value="ECO:0007669"/>
    <property type="project" value="InterPro"/>
</dbReference>
<name>X1MD30_9ZZZZ</name>
<gene>
    <name evidence="1" type="ORF">S06H3_34344</name>
</gene>
<sequence>MCCRLQLDLRELHRRYGGFFGYAEKTGSVGVVTVNMPRLGYFSKDEGKFFEQLGRLMELAKD</sequence>
<dbReference type="AlphaFoldDB" id="X1MD30"/>
<dbReference type="InterPro" id="IPR012833">
    <property type="entry name" value="NrdD"/>
</dbReference>
<dbReference type="PANTHER" id="PTHR21075:SF0">
    <property type="entry name" value="ANAEROBIC RIBONUCLEOSIDE-TRIPHOSPHATE REDUCTASE"/>
    <property type="match status" value="1"/>
</dbReference>
<dbReference type="GO" id="GO:0006260">
    <property type="term" value="P:DNA replication"/>
    <property type="evidence" value="ECO:0007669"/>
    <property type="project" value="InterPro"/>
</dbReference>
<dbReference type="EMBL" id="BARV01020605">
    <property type="protein sequence ID" value="GAI29193.1"/>
    <property type="molecule type" value="Genomic_DNA"/>
</dbReference>
<feature type="non-terminal residue" evidence="1">
    <location>
        <position position="62"/>
    </location>
</feature>
<dbReference type="GO" id="GO:0004748">
    <property type="term" value="F:ribonucleoside-diphosphate reductase activity, thioredoxin disulfide as acceptor"/>
    <property type="evidence" value="ECO:0007669"/>
    <property type="project" value="TreeGrafter"/>
</dbReference>
<reference evidence="1" key="1">
    <citation type="journal article" date="2014" name="Front. Microbiol.">
        <title>High frequency of phylogenetically diverse reductive dehalogenase-homologous genes in deep subseafloor sedimentary metagenomes.</title>
        <authorList>
            <person name="Kawai M."/>
            <person name="Futagami T."/>
            <person name="Toyoda A."/>
            <person name="Takaki Y."/>
            <person name="Nishi S."/>
            <person name="Hori S."/>
            <person name="Arai W."/>
            <person name="Tsubouchi T."/>
            <person name="Morono Y."/>
            <person name="Uchiyama I."/>
            <person name="Ito T."/>
            <person name="Fujiyama A."/>
            <person name="Inagaki F."/>
            <person name="Takami H."/>
        </authorList>
    </citation>
    <scope>NUCLEOTIDE SEQUENCE</scope>
    <source>
        <strain evidence="1">Expedition CK06-06</strain>
    </source>
</reference>
<evidence type="ECO:0000313" key="1">
    <source>
        <dbReference type="EMBL" id="GAI29193.1"/>
    </source>
</evidence>
<dbReference type="Gene3D" id="3.20.70.20">
    <property type="match status" value="1"/>
</dbReference>
<protein>
    <submittedName>
        <fullName evidence="1">Uncharacterized protein</fullName>
    </submittedName>
</protein>
<comment type="caution">
    <text evidence="1">The sequence shown here is derived from an EMBL/GenBank/DDBJ whole genome shotgun (WGS) entry which is preliminary data.</text>
</comment>
<proteinExistence type="predicted"/>
<dbReference type="SUPFAM" id="SSF51998">
    <property type="entry name" value="PFL-like glycyl radical enzymes"/>
    <property type="match status" value="1"/>
</dbReference>
<dbReference type="Pfam" id="PF13597">
    <property type="entry name" value="NRDD"/>
    <property type="match status" value="1"/>
</dbReference>
<accession>X1MD30</accession>